<dbReference type="Pfam" id="PF19519">
    <property type="entry name" value="DUF6051"/>
    <property type="match status" value="1"/>
</dbReference>
<dbReference type="Proteomes" id="UP001589605">
    <property type="component" value="Unassembled WGS sequence"/>
</dbReference>
<sequence>MNTKTEILEYDFESLSHKILPGNSDYECLKHHINLKSTTAFHTEVGTINDNVHIKDIYVDENRFFKYQIIKPKDTTVAKKVIFLLHGFNEKDWTKYLPWAQAICEGTGSHVVLFPLAFHMQRAPKYWSSKRDMYKLSENRKSRYPNVVNSTLSNVAISMRLHAMPQRFIYSGLQTYYDFIQLIENFRAGMNPEVSKDFKFDIFAYSIGGFLAQILKLTNYKNYFSDTKMCLFCSGTTFNRLSSVSKFILDSEANVALYSFLIEHFDKFLKKDEILNHYILNDHMEGEVFNCMLDYQKKREFREGLLKTYEDQIYAITLKKDKVIPSFEVINTLKGAYRDINIKVDEIDFDRDYTHENPFPTNTDCEAQISEDFNMVFDKVCNFYNT</sequence>
<comment type="caution">
    <text evidence="1">The sequence shown here is derived from an EMBL/GenBank/DDBJ whole genome shotgun (WGS) entry which is preliminary data.</text>
</comment>
<keyword evidence="2" id="KW-1185">Reference proteome</keyword>
<organism evidence="1 2">
    <name type="scientific">Formosa undariae</name>
    <dbReference type="NCBI Taxonomy" id="1325436"/>
    <lineage>
        <taxon>Bacteria</taxon>
        <taxon>Pseudomonadati</taxon>
        <taxon>Bacteroidota</taxon>
        <taxon>Flavobacteriia</taxon>
        <taxon>Flavobacteriales</taxon>
        <taxon>Flavobacteriaceae</taxon>
        <taxon>Formosa</taxon>
    </lineage>
</organism>
<name>A0ABV5EYN5_9FLAO</name>
<dbReference type="InterPro" id="IPR046114">
    <property type="entry name" value="DUF6051"/>
</dbReference>
<protein>
    <submittedName>
        <fullName evidence="1">DUF6051 family protein</fullName>
    </submittedName>
</protein>
<proteinExistence type="predicted"/>
<evidence type="ECO:0000313" key="1">
    <source>
        <dbReference type="EMBL" id="MFB9052299.1"/>
    </source>
</evidence>
<gene>
    <name evidence="1" type="ORF">ACFFVB_04335</name>
</gene>
<accession>A0ABV5EYN5</accession>
<dbReference type="EMBL" id="JBHMEZ010000003">
    <property type="protein sequence ID" value="MFB9052299.1"/>
    <property type="molecule type" value="Genomic_DNA"/>
</dbReference>
<reference evidence="1 2" key="1">
    <citation type="submission" date="2024-09" db="EMBL/GenBank/DDBJ databases">
        <authorList>
            <person name="Sun Q."/>
            <person name="Mori K."/>
        </authorList>
    </citation>
    <scope>NUCLEOTIDE SEQUENCE [LARGE SCALE GENOMIC DNA]</scope>
    <source>
        <strain evidence="1 2">CECT 8286</strain>
    </source>
</reference>
<evidence type="ECO:0000313" key="2">
    <source>
        <dbReference type="Proteomes" id="UP001589605"/>
    </source>
</evidence>
<dbReference type="RefSeq" id="WP_382381487.1">
    <property type="nucleotide sequence ID" value="NZ_JBHMEZ010000003.1"/>
</dbReference>